<reference evidence="1 2" key="1">
    <citation type="submission" date="2023-10" db="EMBL/GenBank/DDBJ databases">
        <title>179-bfca-hs.</title>
        <authorList>
            <person name="Miliotis G."/>
            <person name="Sengupta P."/>
            <person name="Hameed A."/>
            <person name="Chuvochina M."/>
            <person name="Mcdonagh F."/>
            <person name="Simpson A.C."/>
            <person name="Singh N.K."/>
            <person name="Rekha P.D."/>
            <person name="Raman K."/>
            <person name="Hugenholtz P."/>
            <person name="Venkateswaran K."/>
        </authorList>
    </citation>
    <scope>NUCLEOTIDE SEQUENCE [LARGE SCALE GENOMIC DNA]</scope>
    <source>
        <strain evidence="1 2">179-BFC-A-HS</strain>
    </source>
</reference>
<comment type="caution">
    <text evidence="1">The sequence shown here is derived from an EMBL/GenBank/DDBJ whole genome shotgun (WGS) entry which is preliminary data.</text>
</comment>
<evidence type="ECO:0000313" key="1">
    <source>
        <dbReference type="EMBL" id="MDY0407219.1"/>
    </source>
</evidence>
<organism evidence="1 2">
    <name type="scientific">Tigheibacillus jepli</name>
    <dbReference type="NCBI Taxonomy" id="3035914"/>
    <lineage>
        <taxon>Bacteria</taxon>
        <taxon>Bacillati</taxon>
        <taxon>Bacillota</taxon>
        <taxon>Bacilli</taxon>
        <taxon>Bacillales</taxon>
        <taxon>Bacillaceae</taxon>
        <taxon>Tigheibacillus</taxon>
    </lineage>
</organism>
<dbReference type="Proteomes" id="UP001228376">
    <property type="component" value="Unassembled WGS sequence"/>
</dbReference>
<keyword evidence="2" id="KW-1185">Reference proteome</keyword>
<proteinExistence type="predicted"/>
<gene>
    <name evidence="1" type="ORF">P5G51_019465</name>
</gene>
<sequence>MDEIREMDLTPLQRERLKEVERDLEHEKQIKLVKSKKKDTVEMEI</sequence>
<name>A0ABU5CN44_9BACI</name>
<dbReference type="EMBL" id="JAROCA020000003">
    <property type="protein sequence ID" value="MDY0407219.1"/>
    <property type="molecule type" value="Genomic_DNA"/>
</dbReference>
<protein>
    <submittedName>
        <fullName evidence="1">Uncharacterized protein</fullName>
    </submittedName>
</protein>
<dbReference type="RefSeq" id="WP_320385196.1">
    <property type="nucleotide sequence ID" value="NZ_JAROCA020000003.1"/>
</dbReference>
<accession>A0ABU5CN44</accession>
<evidence type="ECO:0000313" key="2">
    <source>
        <dbReference type="Proteomes" id="UP001228376"/>
    </source>
</evidence>